<dbReference type="EMBL" id="OVEO01000016">
    <property type="protein sequence ID" value="SPR01128.1"/>
    <property type="molecule type" value="Genomic_DNA"/>
</dbReference>
<evidence type="ECO:0000259" key="6">
    <source>
        <dbReference type="Pfam" id="PF04091"/>
    </source>
</evidence>
<sequence length="805" mass="90456">MVSSVASTAVTNAKEGAESADALALAGLLEGDQASTQLGAAIKAVFDRGMQATYEQALNKHVRIQNTQIKNICNQHYEEFIESIDSLVTLKSDIRELRDDIVRLNDGVQASGDELLSTAEELGDLRRMQINIGNARVIINRCVATLGLLSKAQSQISEGKLFPALKTIAQLQKESLRPLQSGTARNSSLVAAVDRDILPGIIGNIKDKVRNDFEKWLTAADEKASKIGAWAIVNMEKVVRNEMDKDTKRRHQRLKALCNSAADADGDLDVSHLSSAVCDAVDLGVHAGEEDLFERIQFDFAPVYQALHIYETLNEPDVFAAFYFERRAAQVTKCVEFTRPEDDNKFLMALSSYFSQCAGLFIIEESIFKSGNRLISRADLSALWELFVSKMKVALLEQLMQLSASADLLELKHQVVLFCRTMDVYSFNVAPLISFIASHRDKYEELLTARFRADLEKIFSKEKYEPLTIDTPETFRKFVTVFGLDANLPAPDGPRTFPVGVPFSGTVPLICRTVKHFVADYFAFTMHLPDMFVFIRRALDDILMNLVNARLNEIIDNSPSLNVSQAVQIAVNADYLVTACLYWERLTLVFNDPKYYIKPFTLSARTSFGDLRTRAEDLIFEVIERKINEMLDLMNCNLDWCPQNVQSGPNDSVQMLVSFLETTMSAQYMPAHVRTAVHFASCRSISRTLLQFAASAKQLNVLAMYNLEQDVKHLEAYANNTGIPNLHEAFAEVRQLIALFLNPNVEQLLDDNVRRTRFPLIPVSKMCMFLDKFKETAFLSVVPADVPRVAKKNVENVVRRLRHSP</sequence>
<dbReference type="Gene3D" id="1.20.58.670">
    <property type="entry name" value="Dsl1p vesicle tethering complex, Tip20p subunit, domain D"/>
    <property type="match status" value="1"/>
</dbReference>
<evidence type="ECO:0000256" key="4">
    <source>
        <dbReference type="ARBA" id="ARBA00023054"/>
    </source>
</evidence>
<evidence type="ECO:0000256" key="1">
    <source>
        <dbReference type="ARBA" id="ARBA00007944"/>
    </source>
</evidence>
<proteinExistence type="inferred from homology"/>
<dbReference type="Pfam" id="PF20651">
    <property type="entry name" value="EXOC6_Sec15_N"/>
    <property type="match status" value="1"/>
</dbReference>
<keyword evidence="3 5" id="KW-0268">Exocytosis</keyword>
<dbReference type="OrthoDB" id="10267033at2759"/>
<dbReference type="InterPro" id="IPR046361">
    <property type="entry name" value="EXOC6/Sec15_C"/>
</dbReference>
<dbReference type="Gene3D" id="1.10.357.30">
    <property type="entry name" value="Exocyst complex subunit Sec15 C-terminal domain, N-terminal subdomain"/>
    <property type="match status" value="1"/>
</dbReference>
<dbReference type="Proteomes" id="UP000039324">
    <property type="component" value="Unassembled WGS sequence"/>
</dbReference>
<dbReference type="OMA" id="FPFHSEQ"/>
<reference evidence="8 10" key="1">
    <citation type="submission" date="2015-02" db="EMBL/GenBank/DDBJ databases">
        <authorList>
            <person name="Chooi Y.-H."/>
        </authorList>
    </citation>
    <scope>NUCLEOTIDE SEQUENCE [LARGE SCALE GENOMIC DNA]</scope>
    <source>
        <strain evidence="8">E3</strain>
    </source>
</reference>
<evidence type="ECO:0000256" key="3">
    <source>
        <dbReference type="ARBA" id="ARBA00022483"/>
    </source>
</evidence>
<keyword evidence="9" id="KW-0496">Mitochondrion</keyword>
<dbReference type="Proteomes" id="UP000290189">
    <property type="component" value="Unassembled WGS sequence"/>
</dbReference>
<reference evidence="9 11" key="2">
    <citation type="submission" date="2018-03" db="EMBL/GenBank/DDBJ databases">
        <authorList>
            <person name="Fogelqvist J."/>
        </authorList>
    </citation>
    <scope>NUCLEOTIDE SEQUENCE [LARGE SCALE GENOMIC DNA]</scope>
</reference>
<dbReference type="PIRSF" id="PIRSF025007">
    <property type="entry name" value="Sec15"/>
    <property type="match status" value="1"/>
</dbReference>
<gene>
    <name evidence="8" type="ORF">PBRA_005757</name>
    <name evidence="9" type="ORF">PLBR_LOCUS8343</name>
</gene>
<name>A0A0G4IPF0_PLABS</name>
<evidence type="ECO:0000259" key="7">
    <source>
        <dbReference type="Pfam" id="PF20651"/>
    </source>
</evidence>
<feature type="domain" description="Exocyst complex subunit EXOC6/Sec15 C-terminal" evidence="6">
    <location>
        <begin position="432"/>
        <end position="772"/>
    </location>
</feature>
<keyword evidence="4" id="KW-0175">Coiled coil</keyword>
<evidence type="ECO:0000313" key="8">
    <source>
        <dbReference type="EMBL" id="CEO97153.1"/>
    </source>
</evidence>
<dbReference type="EMBL" id="CDSF01000078">
    <property type="protein sequence ID" value="CEO97153.1"/>
    <property type="molecule type" value="Genomic_DNA"/>
</dbReference>
<dbReference type="InterPro" id="IPR007225">
    <property type="entry name" value="EXOC6/Sec15"/>
</dbReference>
<keyword evidence="2 5" id="KW-0813">Transport</keyword>
<evidence type="ECO:0000313" key="9">
    <source>
        <dbReference type="EMBL" id="SPR01128.1"/>
    </source>
</evidence>
<evidence type="ECO:0000256" key="5">
    <source>
        <dbReference type="PIRNR" id="PIRNR025007"/>
    </source>
</evidence>
<keyword evidence="10" id="KW-1185">Reference proteome</keyword>
<dbReference type="Pfam" id="PF04091">
    <property type="entry name" value="Sec15_C"/>
    <property type="match status" value="1"/>
</dbReference>
<feature type="domain" description="Exocyst complex component EXOC6/Sec15 N-terminal" evidence="7">
    <location>
        <begin position="58"/>
        <end position="231"/>
    </location>
</feature>
<geneLocation type="mitochondrion" evidence="9"/>
<evidence type="ECO:0000256" key="2">
    <source>
        <dbReference type="ARBA" id="ARBA00022448"/>
    </source>
</evidence>
<protein>
    <recommendedName>
        <fullName evidence="5">Exocyst complex component</fullName>
    </recommendedName>
</protein>
<dbReference type="GO" id="GO:0006886">
    <property type="term" value="P:intracellular protein transport"/>
    <property type="evidence" value="ECO:0007669"/>
    <property type="project" value="InterPro"/>
</dbReference>
<evidence type="ECO:0000313" key="10">
    <source>
        <dbReference type="Proteomes" id="UP000039324"/>
    </source>
</evidence>
<accession>A0A0G4IPF0</accession>
<comment type="similarity">
    <text evidence="1 5">Belongs to the SEC15 family.</text>
</comment>
<dbReference type="AlphaFoldDB" id="A0A0G4IPF0"/>
<dbReference type="STRING" id="37360.A0A0G4IPF0"/>
<dbReference type="InterPro" id="IPR042044">
    <property type="entry name" value="EXOC6PINT-1/Sec15/Tip20_C_dom2"/>
</dbReference>
<dbReference type="InterPro" id="IPR048359">
    <property type="entry name" value="EXOC6_Sec15_N"/>
</dbReference>
<dbReference type="PANTHER" id="PTHR12702:SF0">
    <property type="entry name" value="EXOCYST COMPLEX COMPONENT 6"/>
    <property type="match status" value="1"/>
</dbReference>
<dbReference type="InterPro" id="IPR042045">
    <property type="entry name" value="EXOC6/Sec15_C_dom1"/>
</dbReference>
<dbReference type="PANTHER" id="PTHR12702">
    <property type="entry name" value="SEC15"/>
    <property type="match status" value="1"/>
</dbReference>
<dbReference type="GO" id="GO:0000145">
    <property type="term" value="C:exocyst"/>
    <property type="evidence" value="ECO:0007669"/>
    <property type="project" value="UniProtKB-UniRule"/>
</dbReference>
<evidence type="ECO:0000313" key="11">
    <source>
        <dbReference type="Proteomes" id="UP000290189"/>
    </source>
</evidence>
<dbReference type="GO" id="GO:0090522">
    <property type="term" value="P:vesicle tethering involved in exocytosis"/>
    <property type="evidence" value="ECO:0007669"/>
    <property type="project" value="UniProtKB-UniRule"/>
</dbReference>
<dbReference type="GO" id="GO:0016020">
    <property type="term" value="C:membrane"/>
    <property type="evidence" value="ECO:0007669"/>
    <property type="project" value="TreeGrafter"/>
</dbReference>
<comment type="function">
    <text evidence="5">Component of the exocyst complex involved in the docking of exocytic vesicles with fusion sites on the plasma membrane.</text>
</comment>
<organism evidence="8 10">
    <name type="scientific">Plasmodiophora brassicae</name>
    <name type="common">Clubroot disease agent</name>
    <dbReference type="NCBI Taxonomy" id="37360"/>
    <lineage>
        <taxon>Eukaryota</taxon>
        <taxon>Sar</taxon>
        <taxon>Rhizaria</taxon>
        <taxon>Endomyxa</taxon>
        <taxon>Phytomyxea</taxon>
        <taxon>Plasmodiophorida</taxon>
        <taxon>Plasmodiophoridae</taxon>
        <taxon>Plasmodiophora</taxon>
    </lineage>
</organism>
<dbReference type="GO" id="GO:0006893">
    <property type="term" value="P:Golgi to plasma membrane transport"/>
    <property type="evidence" value="ECO:0007669"/>
    <property type="project" value="TreeGrafter"/>
</dbReference>